<dbReference type="InterPro" id="IPR011063">
    <property type="entry name" value="TilS/TtcA_N"/>
</dbReference>
<evidence type="ECO:0000259" key="9">
    <source>
        <dbReference type="SMART" id="SM00977"/>
    </source>
</evidence>
<dbReference type="AlphaFoldDB" id="A0A0R1YW70"/>
<dbReference type="SMART" id="SM00977">
    <property type="entry name" value="TilS_C"/>
    <property type="match status" value="1"/>
</dbReference>
<gene>
    <name evidence="8" type="primary">tilS</name>
    <name evidence="10" type="ORF">FC51_GL002401</name>
</gene>
<dbReference type="GO" id="GO:0006400">
    <property type="term" value="P:tRNA modification"/>
    <property type="evidence" value="ECO:0007669"/>
    <property type="project" value="UniProtKB-UniRule"/>
</dbReference>
<keyword evidence="5" id="KW-0547">Nucleotide-binding</keyword>
<sequence>MDLQARFNAIVARHHWWDDGERIVIAVSTGVDSMVLLHLVEHLTRKRPEIIVAYVDHQLREQSRQESRYIRAYCRDHQLQLQETAWPIEQHPKSGVEAAARAFRYDWFNQLLRKYQANVLLTAHHGDDLAETVLMKWVRGGQLNALSGIQESRQFRGATMVRPLLSFSKQELYDFAVAADIRWFEDQTNQELQVERNRIRHQVVPVLKQENPHMLDHVLEYSIQIQETLNVVRELTAPIVDQAVTVTDFSQPTIDLNVLSRYSQSVVRVVLQSILEDRLHFKDVSQKQLDMLYRLATNPARPQGQLYLEGGWRVVRSYQQLTIVQEDKIFAEKSKIKPDFMVILDRWYSIDETLKIGVFRDDQPFLTDRVYHFDLADSDFPLRVRPANANDQIALTNGGHQRVNRVLINAKIPSIKRNQTSVLVTASGTVLSVLGVKATFYRSVAETTHTYFLVERHVDQ</sequence>
<dbReference type="PATRIC" id="fig|1423784.4.peg.2446"/>
<dbReference type="InterPro" id="IPR012094">
    <property type="entry name" value="tRNA_Ile_lys_synt"/>
</dbReference>
<keyword evidence="4 8" id="KW-0819">tRNA processing</keyword>
<keyword evidence="2 8" id="KW-0963">Cytoplasm</keyword>
<protein>
    <recommendedName>
        <fullName evidence="8">tRNA(Ile)-lysidine synthase</fullName>
        <ecNumber evidence="8">6.3.4.19</ecNumber>
    </recommendedName>
    <alternativeName>
        <fullName evidence="8">tRNA(Ile)-2-lysyl-cytidine synthase</fullName>
    </alternativeName>
    <alternativeName>
        <fullName evidence="8">tRNA(Ile)-lysidine synthetase</fullName>
    </alternativeName>
</protein>
<evidence type="ECO:0000313" key="10">
    <source>
        <dbReference type="EMBL" id="KRM46197.1"/>
    </source>
</evidence>
<accession>A0A0R1YW70</accession>
<comment type="function">
    <text evidence="8">Ligates lysine onto the cytidine present at position 34 of the AUA codon-specific tRNA(Ile) that contains the anticodon CAU, in an ATP-dependent manner. Cytidine is converted to lysidine, thus changing the amino acid specificity of the tRNA from methionine to isoleucine.</text>
</comment>
<dbReference type="Proteomes" id="UP000051957">
    <property type="component" value="Unassembled WGS sequence"/>
</dbReference>
<dbReference type="GO" id="GO:0032267">
    <property type="term" value="F:tRNA(Ile)-lysidine synthase activity"/>
    <property type="evidence" value="ECO:0007669"/>
    <property type="project" value="UniProtKB-EC"/>
</dbReference>
<dbReference type="GeneID" id="69803598"/>
<evidence type="ECO:0000256" key="1">
    <source>
        <dbReference type="ARBA" id="ARBA00004496"/>
    </source>
</evidence>
<dbReference type="Gene3D" id="3.40.50.620">
    <property type="entry name" value="HUPs"/>
    <property type="match status" value="1"/>
</dbReference>
<name>A0A0R1YW70_9LACO</name>
<comment type="catalytic activity">
    <reaction evidence="7 8">
        <text>cytidine(34) in tRNA(Ile2) + L-lysine + ATP = lysidine(34) in tRNA(Ile2) + AMP + diphosphate + H(+)</text>
        <dbReference type="Rhea" id="RHEA:43744"/>
        <dbReference type="Rhea" id="RHEA-COMP:10625"/>
        <dbReference type="Rhea" id="RHEA-COMP:10670"/>
        <dbReference type="ChEBI" id="CHEBI:15378"/>
        <dbReference type="ChEBI" id="CHEBI:30616"/>
        <dbReference type="ChEBI" id="CHEBI:32551"/>
        <dbReference type="ChEBI" id="CHEBI:33019"/>
        <dbReference type="ChEBI" id="CHEBI:82748"/>
        <dbReference type="ChEBI" id="CHEBI:83665"/>
        <dbReference type="ChEBI" id="CHEBI:456215"/>
        <dbReference type="EC" id="6.3.4.19"/>
    </reaction>
</comment>
<feature type="domain" description="Lysidine-tRNA(Ile) synthetase C-terminal" evidence="9">
    <location>
        <begin position="382"/>
        <end position="454"/>
    </location>
</feature>
<evidence type="ECO:0000313" key="11">
    <source>
        <dbReference type="Proteomes" id="UP000051957"/>
    </source>
</evidence>
<evidence type="ECO:0000256" key="3">
    <source>
        <dbReference type="ARBA" id="ARBA00022598"/>
    </source>
</evidence>
<evidence type="ECO:0000256" key="4">
    <source>
        <dbReference type="ARBA" id="ARBA00022694"/>
    </source>
</evidence>
<evidence type="ECO:0000256" key="5">
    <source>
        <dbReference type="ARBA" id="ARBA00022741"/>
    </source>
</evidence>
<evidence type="ECO:0000256" key="8">
    <source>
        <dbReference type="HAMAP-Rule" id="MF_01161"/>
    </source>
</evidence>
<comment type="subcellular location">
    <subcellularLocation>
        <location evidence="1 8">Cytoplasm</location>
    </subcellularLocation>
</comment>
<organism evidence="10 11">
    <name type="scientific">Lentilactobacillus parabuchneri DSM 5707 = NBRC 107865</name>
    <dbReference type="NCBI Taxonomy" id="1423784"/>
    <lineage>
        <taxon>Bacteria</taxon>
        <taxon>Bacillati</taxon>
        <taxon>Bacillota</taxon>
        <taxon>Bacilli</taxon>
        <taxon>Lactobacillales</taxon>
        <taxon>Lactobacillaceae</taxon>
        <taxon>Lentilactobacillus</taxon>
    </lineage>
</organism>
<dbReference type="InterPro" id="IPR012796">
    <property type="entry name" value="Lysidine-tRNA-synth_C"/>
</dbReference>
<dbReference type="EMBL" id="AZGK01000009">
    <property type="protein sequence ID" value="KRM46197.1"/>
    <property type="molecule type" value="Genomic_DNA"/>
</dbReference>
<dbReference type="InterPro" id="IPR012795">
    <property type="entry name" value="tRNA_Ile_lys_synt_N"/>
</dbReference>
<comment type="similarity">
    <text evidence="8">Belongs to the tRNA(Ile)-lysidine synthase family.</text>
</comment>
<dbReference type="GO" id="GO:0005524">
    <property type="term" value="F:ATP binding"/>
    <property type="evidence" value="ECO:0007669"/>
    <property type="project" value="UniProtKB-KW"/>
</dbReference>
<proteinExistence type="inferred from homology"/>
<dbReference type="SUPFAM" id="SSF56037">
    <property type="entry name" value="PheT/TilS domain"/>
    <property type="match status" value="1"/>
</dbReference>
<dbReference type="NCBIfam" id="TIGR02432">
    <property type="entry name" value="lysidine_TilS_N"/>
    <property type="match status" value="1"/>
</dbReference>
<dbReference type="GO" id="GO:0005737">
    <property type="term" value="C:cytoplasm"/>
    <property type="evidence" value="ECO:0007669"/>
    <property type="project" value="UniProtKB-SubCell"/>
</dbReference>
<comment type="caution">
    <text evidence="8">Lacks conserved residue(s) required for the propagation of feature annotation.</text>
</comment>
<evidence type="ECO:0000256" key="2">
    <source>
        <dbReference type="ARBA" id="ARBA00022490"/>
    </source>
</evidence>
<dbReference type="Pfam" id="PF01171">
    <property type="entry name" value="ATP_bind_3"/>
    <property type="match status" value="1"/>
</dbReference>
<evidence type="ECO:0000256" key="6">
    <source>
        <dbReference type="ARBA" id="ARBA00022840"/>
    </source>
</evidence>
<dbReference type="EC" id="6.3.4.19" evidence="8"/>
<dbReference type="HAMAP" id="MF_01161">
    <property type="entry name" value="tRNA_Ile_lys_synt"/>
    <property type="match status" value="1"/>
</dbReference>
<comment type="caution">
    <text evidence="10">The sequence shown here is derived from an EMBL/GenBank/DDBJ whole genome shotgun (WGS) entry which is preliminary data.</text>
</comment>
<reference evidence="10 11" key="1">
    <citation type="journal article" date="2015" name="Genome Announc.">
        <title>Expanding the biotechnology potential of lactobacilli through comparative genomics of 213 strains and associated genera.</title>
        <authorList>
            <person name="Sun Z."/>
            <person name="Harris H.M."/>
            <person name="McCann A."/>
            <person name="Guo C."/>
            <person name="Argimon S."/>
            <person name="Zhang W."/>
            <person name="Yang X."/>
            <person name="Jeffery I.B."/>
            <person name="Cooney J.C."/>
            <person name="Kagawa T.F."/>
            <person name="Liu W."/>
            <person name="Song Y."/>
            <person name="Salvetti E."/>
            <person name="Wrobel A."/>
            <person name="Rasinkangas P."/>
            <person name="Parkhill J."/>
            <person name="Rea M.C."/>
            <person name="O'Sullivan O."/>
            <person name="Ritari J."/>
            <person name="Douillard F.P."/>
            <person name="Paul Ross R."/>
            <person name="Yang R."/>
            <person name="Briner A.E."/>
            <person name="Felis G.E."/>
            <person name="de Vos W.M."/>
            <person name="Barrangou R."/>
            <person name="Klaenhammer T.R."/>
            <person name="Caufield P.W."/>
            <person name="Cui Y."/>
            <person name="Zhang H."/>
            <person name="O'Toole P.W."/>
        </authorList>
    </citation>
    <scope>NUCLEOTIDE SEQUENCE [LARGE SCALE GENOMIC DNA]</scope>
    <source>
        <strain evidence="10 11">DSM 5707</strain>
    </source>
</reference>
<keyword evidence="3 8" id="KW-0436">Ligase</keyword>
<dbReference type="SUPFAM" id="SSF52402">
    <property type="entry name" value="Adenine nucleotide alpha hydrolases-like"/>
    <property type="match status" value="1"/>
</dbReference>
<keyword evidence="6" id="KW-0067">ATP-binding</keyword>
<dbReference type="PANTHER" id="PTHR43033:SF1">
    <property type="entry name" value="TRNA(ILE)-LYSIDINE SYNTHASE-RELATED"/>
    <property type="match status" value="1"/>
</dbReference>
<dbReference type="PANTHER" id="PTHR43033">
    <property type="entry name" value="TRNA(ILE)-LYSIDINE SYNTHASE-RELATED"/>
    <property type="match status" value="1"/>
</dbReference>
<dbReference type="RefSeq" id="WP_057908918.1">
    <property type="nucleotide sequence ID" value="NZ_AZGK01000009.1"/>
</dbReference>
<evidence type="ECO:0000256" key="7">
    <source>
        <dbReference type="ARBA" id="ARBA00048539"/>
    </source>
</evidence>
<dbReference type="CDD" id="cd01992">
    <property type="entry name" value="TilS_N"/>
    <property type="match status" value="1"/>
</dbReference>
<dbReference type="InterPro" id="IPR014729">
    <property type="entry name" value="Rossmann-like_a/b/a_fold"/>
</dbReference>